<keyword evidence="5 6" id="KW-0687">Ribonucleoprotein</keyword>
<evidence type="ECO:0000256" key="4">
    <source>
        <dbReference type="ARBA" id="ARBA00022980"/>
    </source>
</evidence>
<proteinExistence type="inferred from homology"/>
<dbReference type="InterPro" id="IPR014722">
    <property type="entry name" value="Rib_uL2_dom2"/>
</dbReference>
<feature type="domain" description="Large ribosomal subunit protein uL2 RNA-binding" evidence="9">
    <location>
        <begin position="42"/>
        <end position="118"/>
    </location>
</feature>
<comment type="similarity">
    <text evidence="1 6">Belongs to the universal ribosomal protein uL2 family.</text>
</comment>
<dbReference type="HAMAP" id="MF_01320_B">
    <property type="entry name" value="Ribosomal_uL2_B"/>
    <property type="match status" value="1"/>
</dbReference>
<organism evidence="10">
    <name type="scientific">Trebouxia lynnae</name>
    <dbReference type="NCBI Taxonomy" id="1825957"/>
    <lineage>
        <taxon>Eukaryota</taxon>
        <taxon>Viridiplantae</taxon>
        <taxon>Chlorophyta</taxon>
        <taxon>core chlorophytes</taxon>
        <taxon>Trebouxiophyceae</taxon>
        <taxon>Trebouxiales</taxon>
        <taxon>Trebouxiaceae</taxon>
        <taxon>Trebouxia</taxon>
    </lineage>
</organism>
<dbReference type="Pfam" id="PF03947">
    <property type="entry name" value="Ribosomal_L2_C"/>
    <property type="match status" value="1"/>
</dbReference>
<dbReference type="GeneID" id="43960781"/>
<dbReference type="InterPro" id="IPR005880">
    <property type="entry name" value="Ribosomal_uL2_bac/org-type"/>
</dbReference>
<accession>A0A6B9VNH5</accession>
<dbReference type="InterPro" id="IPR022671">
    <property type="entry name" value="Ribosomal_uL2_CS"/>
</dbReference>
<dbReference type="GO" id="GO:0003735">
    <property type="term" value="F:structural constituent of ribosome"/>
    <property type="evidence" value="ECO:0007669"/>
    <property type="project" value="InterPro"/>
</dbReference>
<dbReference type="Gene3D" id="2.40.50.140">
    <property type="entry name" value="Nucleic acid-binding proteins"/>
    <property type="match status" value="1"/>
</dbReference>
<dbReference type="GO" id="GO:0019843">
    <property type="term" value="F:rRNA binding"/>
    <property type="evidence" value="ECO:0007669"/>
    <property type="project" value="UniProtKB-UniRule"/>
</dbReference>
<dbReference type="FunFam" id="2.30.30.30:FF:000001">
    <property type="entry name" value="50S ribosomal protein L2"/>
    <property type="match status" value="1"/>
</dbReference>
<dbReference type="Gene3D" id="2.30.30.30">
    <property type="match status" value="1"/>
</dbReference>
<dbReference type="InterPro" id="IPR012340">
    <property type="entry name" value="NA-bd_OB-fold"/>
</dbReference>
<feature type="region of interest" description="Disordered" evidence="7">
    <location>
        <begin position="224"/>
        <end position="275"/>
    </location>
</feature>
<evidence type="ECO:0000256" key="6">
    <source>
        <dbReference type="HAMAP-Rule" id="MF_01320"/>
    </source>
</evidence>
<evidence type="ECO:0000259" key="9">
    <source>
        <dbReference type="SMART" id="SM01383"/>
    </source>
</evidence>
<dbReference type="PROSITE" id="PS00467">
    <property type="entry name" value="RIBOSOMAL_L2"/>
    <property type="match status" value="1"/>
</dbReference>
<evidence type="ECO:0000313" key="10">
    <source>
        <dbReference type="EMBL" id="QHO63893.1"/>
    </source>
</evidence>
<comment type="subunit">
    <text evidence="2 6">Part of the 50S ribosomal subunit.</text>
</comment>
<dbReference type="PANTHER" id="PTHR13691">
    <property type="entry name" value="RIBOSOMAL PROTEIN L2"/>
    <property type="match status" value="1"/>
</dbReference>
<dbReference type="SUPFAM" id="SSF50104">
    <property type="entry name" value="Translation proteins SH3-like domain"/>
    <property type="match status" value="1"/>
</dbReference>
<sequence length="275" mass="30449">MGIRLYRAYTPGTRKRSVSEFTEITKIKPEKTLTSWHPRPKGRNNRGIITSRHRGGGHKKLYRQIDFKRNKFGVVAKVAAVEYDPNRNARIALLNYQDGEKRYIIYPRGLKVGETIVSDLTAPILVGNSLPLNKMPLGAEVHNIELQPGCGGQLARAAGSVAQLVAKEGNFVTLRLPSGESRLVSKNCWATIGQVGNIEASIMTLGKAGRKRWLGKRPAVRGVVMNPVDHPHGGGEGRAPIGRSHPVTPWGRPALGQRTRKSKKYSNSFILRRRK</sequence>
<dbReference type="InterPro" id="IPR002171">
    <property type="entry name" value="Ribosomal_uL2"/>
</dbReference>
<evidence type="ECO:0000256" key="2">
    <source>
        <dbReference type="ARBA" id="ARBA00011838"/>
    </source>
</evidence>
<dbReference type="NCBIfam" id="TIGR01171">
    <property type="entry name" value="rplB_bact"/>
    <property type="match status" value="1"/>
</dbReference>
<feature type="domain" description="Large ribosomal subunit protein uL2 C-terminal" evidence="8">
    <location>
        <begin position="124"/>
        <end position="253"/>
    </location>
</feature>
<dbReference type="InterPro" id="IPR008991">
    <property type="entry name" value="Translation_prot_SH3-like_sf"/>
</dbReference>
<name>A0A6B9VNH5_9CHLO</name>
<dbReference type="EMBL" id="MK643158">
    <property type="protein sequence ID" value="QHO63893.1"/>
    <property type="molecule type" value="Genomic_DNA"/>
</dbReference>
<evidence type="ECO:0000256" key="3">
    <source>
        <dbReference type="ARBA" id="ARBA00022640"/>
    </source>
</evidence>
<dbReference type="SUPFAM" id="SSF50249">
    <property type="entry name" value="Nucleic acid-binding proteins"/>
    <property type="match status" value="1"/>
</dbReference>
<dbReference type="GO" id="GO:0032543">
    <property type="term" value="P:mitochondrial translation"/>
    <property type="evidence" value="ECO:0007669"/>
    <property type="project" value="TreeGrafter"/>
</dbReference>
<dbReference type="GO" id="GO:0005762">
    <property type="term" value="C:mitochondrial large ribosomal subunit"/>
    <property type="evidence" value="ECO:0007669"/>
    <property type="project" value="TreeGrafter"/>
</dbReference>
<dbReference type="PIRSF" id="PIRSF002158">
    <property type="entry name" value="Ribosomal_L2"/>
    <property type="match status" value="1"/>
</dbReference>
<gene>
    <name evidence="6 10" type="primary">rpl2</name>
</gene>
<dbReference type="InterPro" id="IPR022666">
    <property type="entry name" value="Ribosomal_uL2_RNA-bd_dom"/>
</dbReference>
<dbReference type="InterPro" id="IPR022669">
    <property type="entry name" value="Ribosomal_uL2_C"/>
</dbReference>
<dbReference type="PANTHER" id="PTHR13691:SF5">
    <property type="entry name" value="LARGE RIBOSOMAL SUBUNIT PROTEIN UL2M"/>
    <property type="match status" value="1"/>
</dbReference>
<feature type="region of interest" description="Disordered" evidence="7">
    <location>
        <begin position="33"/>
        <end position="54"/>
    </location>
</feature>
<dbReference type="SMART" id="SM01383">
    <property type="entry name" value="Ribosomal_L2"/>
    <property type="match status" value="1"/>
</dbReference>
<dbReference type="FunFam" id="4.10.950.10:FF:000001">
    <property type="entry name" value="50S ribosomal protein L2"/>
    <property type="match status" value="1"/>
</dbReference>
<dbReference type="AlphaFoldDB" id="A0A6B9VNH5"/>
<dbReference type="RefSeq" id="YP_009725387.1">
    <property type="nucleotide sequence ID" value="NC_045839.1"/>
</dbReference>
<evidence type="ECO:0000256" key="1">
    <source>
        <dbReference type="ARBA" id="ARBA00005636"/>
    </source>
</evidence>
<keyword evidence="3 10" id="KW-0934">Plastid</keyword>
<comment type="subcellular location">
    <subcellularLocation>
        <location evidence="6">Plastid</location>
        <location evidence="6">Chloroplast</location>
    </subcellularLocation>
</comment>
<evidence type="ECO:0000256" key="5">
    <source>
        <dbReference type="ARBA" id="ARBA00023274"/>
    </source>
</evidence>
<evidence type="ECO:0000259" key="8">
    <source>
        <dbReference type="SMART" id="SM01382"/>
    </source>
</evidence>
<protein>
    <recommendedName>
        <fullName evidence="6">Large ribosomal subunit protein uL2c</fullName>
    </recommendedName>
</protein>
<dbReference type="SMART" id="SM01382">
    <property type="entry name" value="Ribosomal_L2_C"/>
    <property type="match status" value="1"/>
</dbReference>
<evidence type="ECO:0000256" key="7">
    <source>
        <dbReference type="SAM" id="MobiDB-lite"/>
    </source>
</evidence>
<reference evidence="10" key="1">
    <citation type="journal article" date="2019" name="J. Phycol.">
        <title>The chloroplast genome of the lichen-symbiont microalga Trebouxia sp. Tr9 (Trebouxiophyceae, Chlorophyta) shows short inverted repeats with a single gene and loss of the rps4 gene, which is encoded by the nucleus.</title>
        <authorList>
            <person name="Martinez-Alberola F."/>
            <person name="Barreno E."/>
            <person name="Casano L.M."/>
            <person name="Gasulla F."/>
            <person name="Molins A."/>
            <person name="Moya P."/>
            <person name="Gonzalez-Hourcade M."/>
            <person name="Del Campo E.M."/>
        </authorList>
    </citation>
    <scope>NUCLEOTIDE SEQUENCE</scope>
    <source>
        <strain evidence="10">TR9</strain>
    </source>
</reference>
<dbReference type="FunFam" id="2.40.50.140:FF:000003">
    <property type="entry name" value="50S ribosomal protein L2"/>
    <property type="match status" value="1"/>
</dbReference>
<dbReference type="Gene3D" id="4.10.950.10">
    <property type="entry name" value="Ribosomal protein L2, domain 3"/>
    <property type="match status" value="1"/>
</dbReference>
<geneLocation type="chloroplast" evidence="10"/>
<dbReference type="InterPro" id="IPR014726">
    <property type="entry name" value="Ribosomal_uL2_dom3"/>
</dbReference>
<dbReference type="GO" id="GO:0009507">
    <property type="term" value="C:chloroplast"/>
    <property type="evidence" value="ECO:0007669"/>
    <property type="project" value="UniProtKB-SubCell"/>
</dbReference>
<keyword evidence="10" id="KW-0150">Chloroplast</keyword>
<keyword evidence="4 6" id="KW-0689">Ribosomal protein</keyword>
<dbReference type="Pfam" id="PF00181">
    <property type="entry name" value="Ribosomal_L2_N"/>
    <property type="match status" value="1"/>
</dbReference>
<dbReference type="GO" id="GO:0016740">
    <property type="term" value="F:transferase activity"/>
    <property type="evidence" value="ECO:0007669"/>
    <property type="project" value="InterPro"/>
</dbReference>